<comment type="caution">
    <text evidence="1">The sequence shown here is derived from an EMBL/GenBank/DDBJ whole genome shotgun (WGS) entry which is preliminary data.</text>
</comment>
<dbReference type="AlphaFoldDB" id="L8JTT5"/>
<keyword evidence="2" id="KW-1185">Reference proteome</keyword>
<dbReference type="EMBL" id="AMZN01000034">
    <property type="protein sequence ID" value="ELR71658.1"/>
    <property type="molecule type" value="Genomic_DNA"/>
</dbReference>
<evidence type="ECO:0000313" key="1">
    <source>
        <dbReference type="EMBL" id="ELR71658.1"/>
    </source>
</evidence>
<gene>
    <name evidence="1" type="ORF">C900_02394</name>
</gene>
<evidence type="ECO:0000313" key="2">
    <source>
        <dbReference type="Proteomes" id="UP000011135"/>
    </source>
</evidence>
<organism evidence="1 2">
    <name type="scientific">Fulvivirga imtechensis AK7</name>
    <dbReference type="NCBI Taxonomy" id="1237149"/>
    <lineage>
        <taxon>Bacteria</taxon>
        <taxon>Pseudomonadati</taxon>
        <taxon>Bacteroidota</taxon>
        <taxon>Cytophagia</taxon>
        <taxon>Cytophagales</taxon>
        <taxon>Fulvivirgaceae</taxon>
        <taxon>Fulvivirga</taxon>
    </lineage>
</organism>
<accession>L8JTT5</accession>
<protein>
    <submittedName>
        <fullName evidence="1">Uncharacterized protein</fullName>
    </submittedName>
</protein>
<proteinExistence type="predicted"/>
<reference evidence="1 2" key="1">
    <citation type="submission" date="2012-12" db="EMBL/GenBank/DDBJ databases">
        <title>Genome assembly of Fulvivirga imtechensis AK7.</title>
        <authorList>
            <person name="Nupur N."/>
            <person name="Khatri I."/>
            <person name="Kumar R."/>
            <person name="Subramanian S."/>
            <person name="Pinnaka A."/>
        </authorList>
    </citation>
    <scope>NUCLEOTIDE SEQUENCE [LARGE SCALE GENOMIC DNA]</scope>
    <source>
        <strain evidence="1 2">AK7</strain>
    </source>
</reference>
<dbReference type="Proteomes" id="UP000011135">
    <property type="component" value="Unassembled WGS sequence"/>
</dbReference>
<sequence length="37" mass="4090">MLCSVPERNTLHHQAPGLLQCIIAHIVVAITSPLREK</sequence>
<name>L8JTT5_9BACT</name>